<evidence type="ECO:0000256" key="1">
    <source>
        <dbReference type="ARBA" id="ARBA00022527"/>
    </source>
</evidence>
<dbReference type="OrthoDB" id="3478628at2"/>
<name>A0A1G6WR74_9PSEU</name>
<dbReference type="Gene3D" id="3.30.565.10">
    <property type="entry name" value="Histidine kinase-like ATPase, C-terminal domain"/>
    <property type="match status" value="1"/>
</dbReference>
<keyword evidence="3" id="KW-0418">Kinase</keyword>
<dbReference type="PANTHER" id="PTHR35526:SF3">
    <property type="entry name" value="ANTI-SIGMA-F FACTOR RSBW"/>
    <property type="match status" value="1"/>
</dbReference>
<proteinExistence type="predicted"/>
<dbReference type="GO" id="GO:0004674">
    <property type="term" value="F:protein serine/threonine kinase activity"/>
    <property type="evidence" value="ECO:0007669"/>
    <property type="project" value="UniProtKB-KW"/>
</dbReference>
<evidence type="ECO:0000313" key="4">
    <source>
        <dbReference type="Proteomes" id="UP000199494"/>
    </source>
</evidence>
<feature type="domain" description="Histidine kinase/HSP90-like ATPase" evidence="2">
    <location>
        <begin position="21"/>
        <end position="120"/>
    </location>
</feature>
<evidence type="ECO:0000259" key="2">
    <source>
        <dbReference type="Pfam" id="PF13581"/>
    </source>
</evidence>
<accession>A0A1G6WR74</accession>
<sequence length="125" mass="14090">MPHDTLLRLRLDDEQVMPGLARRAVDEVIDHPDPEWRECVLLVVTELVTNAIVHTASPSSLRVRRRSNTVRIEVTDNERAAPFVRAPRSDEAGGRGMLLVSALADEWGVERTNEGKVVWAELTER</sequence>
<dbReference type="InterPro" id="IPR003594">
    <property type="entry name" value="HATPase_dom"/>
</dbReference>
<dbReference type="RefSeq" id="WP_091809146.1">
    <property type="nucleotide sequence ID" value="NZ_CP016353.1"/>
</dbReference>
<organism evidence="3 4">
    <name type="scientific">Prauserella marina</name>
    <dbReference type="NCBI Taxonomy" id="530584"/>
    <lineage>
        <taxon>Bacteria</taxon>
        <taxon>Bacillati</taxon>
        <taxon>Actinomycetota</taxon>
        <taxon>Actinomycetes</taxon>
        <taxon>Pseudonocardiales</taxon>
        <taxon>Pseudonocardiaceae</taxon>
        <taxon>Prauserella</taxon>
    </lineage>
</organism>
<keyword evidence="4" id="KW-1185">Reference proteome</keyword>
<dbReference type="Pfam" id="PF13581">
    <property type="entry name" value="HATPase_c_2"/>
    <property type="match status" value="1"/>
</dbReference>
<keyword evidence="1" id="KW-0723">Serine/threonine-protein kinase</keyword>
<dbReference type="Proteomes" id="UP000199494">
    <property type="component" value="Unassembled WGS sequence"/>
</dbReference>
<dbReference type="InterPro" id="IPR036890">
    <property type="entry name" value="HATPase_C_sf"/>
</dbReference>
<evidence type="ECO:0000313" key="3">
    <source>
        <dbReference type="EMBL" id="SDD68163.1"/>
    </source>
</evidence>
<dbReference type="STRING" id="530584.SAMN05421630_11172"/>
<dbReference type="AlphaFoldDB" id="A0A1G6WR74"/>
<reference evidence="3 4" key="1">
    <citation type="submission" date="2016-10" db="EMBL/GenBank/DDBJ databases">
        <authorList>
            <person name="de Groot N.N."/>
        </authorList>
    </citation>
    <scope>NUCLEOTIDE SEQUENCE [LARGE SCALE GENOMIC DNA]</scope>
    <source>
        <strain evidence="3 4">CGMCC 4.5506</strain>
    </source>
</reference>
<gene>
    <name evidence="3" type="ORF">SAMN05421630_11172</name>
</gene>
<dbReference type="SUPFAM" id="SSF55874">
    <property type="entry name" value="ATPase domain of HSP90 chaperone/DNA topoisomerase II/histidine kinase"/>
    <property type="match status" value="1"/>
</dbReference>
<dbReference type="InterPro" id="IPR050267">
    <property type="entry name" value="Anti-sigma-factor_SerPK"/>
</dbReference>
<keyword evidence="3" id="KW-0808">Transferase</keyword>
<dbReference type="EMBL" id="FMZE01000011">
    <property type="protein sequence ID" value="SDD68163.1"/>
    <property type="molecule type" value="Genomic_DNA"/>
</dbReference>
<protein>
    <submittedName>
        <fullName evidence="3">Histidine kinase-like ATPase domain-containing protein</fullName>
    </submittedName>
</protein>
<dbReference type="PANTHER" id="PTHR35526">
    <property type="entry name" value="ANTI-SIGMA-F FACTOR RSBW-RELATED"/>
    <property type="match status" value="1"/>
</dbReference>
<dbReference type="CDD" id="cd16936">
    <property type="entry name" value="HATPase_RsbW-like"/>
    <property type="match status" value="1"/>
</dbReference>